<name>A0A521G151_9BACT</name>
<gene>
    <name evidence="1" type="ORF">CDV28_1189</name>
</gene>
<proteinExistence type="predicted"/>
<reference evidence="1" key="1">
    <citation type="submission" date="2017-07" db="EMBL/GenBank/DDBJ databases">
        <title>The cable genome - Insights into the physiology and evolution of filamentous bacteria capable of sulfide oxidation via long distance electron transfer.</title>
        <authorList>
            <person name="Thorup C."/>
            <person name="Bjerg J.T."/>
            <person name="Schreiber L."/>
            <person name="Nielsen L.P."/>
            <person name="Kjeldsen K.U."/>
            <person name="Boesen T."/>
            <person name="Boggild A."/>
            <person name="Meysman F."/>
            <person name="Geelhoed J."/>
            <person name="Schramm A."/>
        </authorList>
    </citation>
    <scope>NUCLEOTIDE SEQUENCE [LARGE SCALE GENOMIC DNA]</scope>
    <source>
        <strain evidence="1">GS</strain>
    </source>
</reference>
<keyword evidence="2" id="KW-1185">Reference proteome</keyword>
<evidence type="ECO:0000313" key="2">
    <source>
        <dbReference type="Proteomes" id="UP000316238"/>
    </source>
</evidence>
<sequence>MNKFAHHSAENDHRWFSVRGEAGLERLTPACPADRDHRGHVEGFSEKSMTNFRDSRFSTDAAAGLVLARIKTCVRRRLAGIAEAFSTEKREQNRDGFHAEAGDAVQQLPLLFQICIVVGFPLDFRVDVFDLPLKIRDMAFGVMPL</sequence>
<dbReference type="EMBL" id="NQJD01000018">
    <property type="protein sequence ID" value="TAA74735.1"/>
    <property type="molecule type" value="Genomic_DNA"/>
</dbReference>
<dbReference type="AlphaFoldDB" id="A0A521G151"/>
<dbReference type="Proteomes" id="UP000316238">
    <property type="component" value="Unassembled WGS sequence"/>
</dbReference>
<evidence type="ECO:0000313" key="1">
    <source>
        <dbReference type="EMBL" id="TAA74735.1"/>
    </source>
</evidence>
<accession>A0A521G151</accession>
<comment type="caution">
    <text evidence="1">The sequence shown here is derived from an EMBL/GenBank/DDBJ whole genome shotgun (WGS) entry which is preliminary data.</text>
</comment>
<organism evidence="1 2">
    <name type="scientific">Candidatus Electronema aureum</name>
    <dbReference type="NCBI Taxonomy" id="2005002"/>
    <lineage>
        <taxon>Bacteria</taxon>
        <taxon>Pseudomonadati</taxon>
        <taxon>Thermodesulfobacteriota</taxon>
        <taxon>Desulfobulbia</taxon>
        <taxon>Desulfobulbales</taxon>
        <taxon>Desulfobulbaceae</taxon>
        <taxon>Candidatus Electronema</taxon>
    </lineage>
</organism>
<protein>
    <submittedName>
        <fullName evidence="1">Uncharacterized protein</fullName>
    </submittedName>
</protein>